<dbReference type="Proteomes" id="UP000032668">
    <property type="component" value="Unassembled WGS sequence"/>
</dbReference>
<evidence type="ECO:0000313" key="1">
    <source>
        <dbReference type="EMBL" id="GAN79845.1"/>
    </source>
</evidence>
<proteinExistence type="predicted"/>
<dbReference type="AlphaFoldDB" id="A0A0D6PDK8"/>
<protein>
    <submittedName>
        <fullName evidence="1">Uncharacterized protein</fullName>
    </submittedName>
</protein>
<keyword evidence="2" id="KW-1185">Reference proteome</keyword>
<dbReference type="EMBL" id="BANC01000031">
    <property type="protein sequence ID" value="GAN79845.1"/>
    <property type="molecule type" value="Genomic_DNA"/>
</dbReference>
<evidence type="ECO:0000313" key="2">
    <source>
        <dbReference type="Proteomes" id="UP000032668"/>
    </source>
</evidence>
<sequence length="115" mass="12223">MPGLDKSIIAIANDEQLRLVRPDESGALTTWFHAGVPPDGHGVWADLEAAISDGKLIIAGPMKHLAYLDDRLGTAAEEKLIGLLIGDIMTVPDAHLSSHFVNFLSSAEPAATQAR</sequence>
<gene>
    <name evidence="1" type="ORF">Aam_031_011</name>
</gene>
<organism evidence="1 2">
    <name type="scientific">Acidocella aminolytica 101 = DSM 11237</name>
    <dbReference type="NCBI Taxonomy" id="1120923"/>
    <lineage>
        <taxon>Bacteria</taxon>
        <taxon>Pseudomonadati</taxon>
        <taxon>Pseudomonadota</taxon>
        <taxon>Alphaproteobacteria</taxon>
        <taxon>Acetobacterales</taxon>
        <taxon>Acidocellaceae</taxon>
        <taxon>Acidocella</taxon>
    </lineage>
</organism>
<dbReference type="STRING" id="1120923.SAMN02746095_02629"/>
<comment type="caution">
    <text evidence="1">The sequence shown here is derived from an EMBL/GenBank/DDBJ whole genome shotgun (WGS) entry which is preliminary data.</text>
</comment>
<dbReference type="RefSeq" id="WP_048878278.1">
    <property type="nucleotide sequence ID" value="NZ_BANC01000031.1"/>
</dbReference>
<reference evidence="1 2" key="1">
    <citation type="submission" date="2012-11" db="EMBL/GenBank/DDBJ databases">
        <title>Whole genome sequence of Acidocella aminolytica 101 = DSM 11237.</title>
        <authorList>
            <person name="Azuma Y."/>
            <person name="Higashiura N."/>
            <person name="Hirakawa H."/>
            <person name="Matsushita K."/>
        </authorList>
    </citation>
    <scope>NUCLEOTIDE SEQUENCE [LARGE SCALE GENOMIC DNA]</scope>
    <source>
        <strain evidence="2">101 / DSM 11237</strain>
    </source>
</reference>
<accession>A0A0D6PDK8</accession>
<name>A0A0D6PDK8_9PROT</name>